<dbReference type="PANTHER" id="PTHR37984:SF5">
    <property type="entry name" value="PROTEIN NYNRIN-LIKE"/>
    <property type="match status" value="1"/>
</dbReference>
<feature type="region of interest" description="Disordered" evidence="7">
    <location>
        <begin position="412"/>
        <end position="483"/>
    </location>
</feature>
<feature type="compositionally biased region" description="Basic and acidic residues" evidence="7">
    <location>
        <begin position="245"/>
        <end position="265"/>
    </location>
</feature>
<evidence type="ECO:0000313" key="10">
    <source>
        <dbReference type="Proteomes" id="UP001213000"/>
    </source>
</evidence>
<keyword evidence="4" id="KW-0378">Hydrolase</keyword>
<dbReference type="Gene3D" id="1.10.340.70">
    <property type="match status" value="1"/>
</dbReference>
<reference evidence="9" key="1">
    <citation type="submission" date="2022-07" db="EMBL/GenBank/DDBJ databases">
        <title>Genome Sequence of Leucocoprinus birnbaumii.</title>
        <authorList>
            <person name="Buettner E."/>
        </authorList>
    </citation>
    <scope>NUCLEOTIDE SEQUENCE</scope>
    <source>
        <strain evidence="9">VT141</strain>
    </source>
</reference>
<feature type="compositionally biased region" description="Low complexity" evidence="7">
    <location>
        <begin position="355"/>
        <end position="369"/>
    </location>
</feature>
<evidence type="ECO:0000256" key="4">
    <source>
        <dbReference type="ARBA" id="ARBA00022759"/>
    </source>
</evidence>
<evidence type="ECO:0000256" key="6">
    <source>
        <dbReference type="SAM" id="Coils"/>
    </source>
</evidence>
<dbReference type="InterPro" id="IPR050951">
    <property type="entry name" value="Retrovirus_Pol_polyprotein"/>
</dbReference>
<feature type="region of interest" description="Disordered" evidence="7">
    <location>
        <begin position="1223"/>
        <end position="1244"/>
    </location>
</feature>
<evidence type="ECO:0000256" key="2">
    <source>
        <dbReference type="ARBA" id="ARBA00022695"/>
    </source>
</evidence>
<keyword evidence="5" id="KW-0694">RNA-binding</keyword>
<dbReference type="GO" id="GO:0003723">
    <property type="term" value="F:RNA binding"/>
    <property type="evidence" value="ECO:0007669"/>
    <property type="project" value="UniProtKB-KW"/>
</dbReference>
<dbReference type="GO" id="GO:0015074">
    <property type="term" value="P:DNA integration"/>
    <property type="evidence" value="ECO:0007669"/>
    <property type="project" value="InterPro"/>
</dbReference>
<keyword evidence="1" id="KW-0808">Transferase</keyword>
<keyword evidence="6" id="KW-0175">Coiled coil</keyword>
<feature type="region of interest" description="Disordered" evidence="7">
    <location>
        <begin position="353"/>
        <end position="389"/>
    </location>
</feature>
<feature type="compositionally biased region" description="Basic residues" evidence="7">
    <location>
        <begin position="430"/>
        <end position="440"/>
    </location>
</feature>
<gene>
    <name evidence="9" type="ORF">NP233_g2990</name>
</gene>
<dbReference type="InterPro" id="IPR012337">
    <property type="entry name" value="RNaseH-like_sf"/>
</dbReference>
<dbReference type="PANTHER" id="PTHR37984">
    <property type="entry name" value="PROTEIN CBG26694"/>
    <property type="match status" value="1"/>
</dbReference>
<name>A0AAD5YUC9_9AGAR</name>
<keyword evidence="10" id="KW-1185">Reference proteome</keyword>
<proteinExistence type="predicted"/>
<dbReference type="CDD" id="cd00303">
    <property type="entry name" value="retropepsin_like"/>
    <property type="match status" value="1"/>
</dbReference>
<dbReference type="Gene3D" id="3.10.10.10">
    <property type="entry name" value="HIV Type 1 Reverse Transcriptase, subunit A, domain 1"/>
    <property type="match status" value="1"/>
</dbReference>
<feature type="region of interest" description="Disordered" evidence="7">
    <location>
        <begin position="1"/>
        <end position="92"/>
    </location>
</feature>
<dbReference type="PROSITE" id="PS50994">
    <property type="entry name" value="INTEGRASE"/>
    <property type="match status" value="1"/>
</dbReference>
<comment type="caution">
    <text evidence="9">The sequence shown here is derived from an EMBL/GenBank/DDBJ whole genome shotgun (WGS) entry which is preliminary data.</text>
</comment>
<evidence type="ECO:0000256" key="5">
    <source>
        <dbReference type="ARBA" id="ARBA00022884"/>
    </source>
</evidence>
<evidence type="ECO:0000259" key="8">
    <source>
        <dbReference type="PROSITE" id="PS50994"/>
    </source>
</evidence>
<organism evidence="9 10">
    <name type="scientific">Leucocoprinus birnbaumii</name>
    <dbReference type="NCBI Taxonomy" id="56174"/>
    <lineage>
        <taxon>Eukaryota</taxon>
        <taxon>Fungi</taxon>
        <taxon>Dikarya</taxon>
        <taxon>Basidiomycota</taxon>
        <taxon>Agaricomycotina</taxon>
        <taxon>Agaricomycetes</taxon>
        <taxon>Agaricomycetidae</taxon>
        <taxon>Agaricales</taxon>
        <taxon>Agaricineae</taxon>
        <taxon>Agaricaceae</taxon>
        <taxon>Leucocoprinus</taxon>
    </lineage>
</organism>
<accession>A0AAD5YUC9</accession>
<dbReference type="GO" id="GO:0004519">
    <property type="term" value="F:endonuclease activity"/>
    <property type="evidence" value="ECO:0007669"/>
    <property type="project" value="UniProtKB-KW"/>
</dbReference>
<feature type="coiled-coil region" evidence="6">
    <location>
        <begin position="189"/>
        <end position="217"/>
    </location>
</feature>
<dbReference type="SUPFAM" id="SSF53098">
    <property type="entry name" value="Ribonuclease H-like"/>
    <property type="match status" value="1"/>
</dbReference>
<keyword evidence="3" id="KW-0540">Nuclease</keyword>
<dbReference type="InterPro" id="IPR043128">
    <property type="entry name" value="Rev_trsase/Diguanyl_cyclase"/>
</dbReference>
<dbReference type="AlphaFoldDB" id="A0AAD5YUC9"/>
<protein>
    <recommendedName>
        <fullName evidence="8">Integrase catalytic domain-containing protein</fullName>
    </recommendedName>
</protein>
<dbReference type="GO" id="GO:0016779">
    <property type="term" value="F:nucleotidyltransferase activity"/>
    <property type="evidence" value="ECO:0007669"/>
    <property type="project" value="UniProtKB-KW"/>
</dbReference>
<dbReference type="Proteomes" id="UP001213000">
    <property type="component" value="Unassembled WGS sequence"/>
</dbReference>
<dbReference type="InterPro" id="IPR001584">
    <property type="entry name" value="Integrase_cat-core"/>
</dbReference>
<dbReference type="Gene3D" id="3.30.420.10">
    <property type="entry name" value="Ribonuclease H-like superfamily/Ribonuclease H"/>
    <property type="match status" value="1"/>
</dbReference>
<dbReference type="InterPro" id="IPR041588">
    <property type="entry name" value="Integrase_H2C2"/>
</dbReference>
<dbReference type="Pfam" id="PF17921">
    <property type="entry name" value="Integrase_H2C2"/>
    <property type="match status" value="1"/>
</dbReference>
<feature type="compositionally biased region" description="Acidic residues" evidence="7">
    <location>
        <begin position="73"/>
        <end position="85"/>
    </location>
</feature>
<dbReference type="Gene3D" id="2.40.70.10">
    <property type="entry name" value="Acid Proteases"/>
    <property type="match status" value="1"/>
</dbReference>
<keyword evidence="4" id="KW-0255">Endonuclease</keyword>
<feature type="domain" description="Integrase catalytic" evidence="8">
    <location>
        <begin position="917"/>
        <end position="1079"/>
    </location>
</feature>
<dbReference type="SUPFAM" id="SSF56672">
    <property type="entry name" value="DNA/RNA polymerases"/>
    <property type="match status" value="1"/>
</dbReference>
<dbReference type="InterPro" id="IPR036397">
    <property type="entry name" value="RNaseH_sf"/>
</dbReference>
<dbReference type="Gene3D" id="3.30.70.270">
    <property type="match status" value="1"/>
</dbReference>
<dbReference type="EMBL" id="JANIEX010000137">
    <property type="protein sequence ID" value="KAJ3572578.1"/>
    <property type="molecule type" value="Genomic_DNA"/>
</dbReference>
<keyword evidence="2" id="KW-0548">Nucleotidyltransferase</keyword>
<evidence type="ECO:0000256" key="3">
    <source>
        <dbReference type="ARBA" id="ARBA00022722"/>
    </source>
</evidence>
<sequence>MATGTRKLTKKKGLSRATSPVPVAGPSSSIHELDTLVAEDNSEDAENPTTKKTTSSSSTDALSTHLPALPESSDSEQVSDSDSDSDYPIATTMSTTSLPHGLVYPAGAYPYIPEMSESKITPLLLLEYQRIVEDHAAGLRHPPADGKALLKASLIENVDTNICPALRDIINEKPDKVKKTDWETYRKCMDELDKTRHRKTENAKKANQKEILELRQELNALKSFVRGQPSSSSTVNSSRRGGRPRRSDTRDTRDARELPQHKYDHPYYATKPSQGSFVPWGASSASIFTPGQSAKADAPPRLTEEERAILTEHDGCNVCRRFKCKYRTNRQKCEAPIPSSRNYRPVSYKVLSNVSTTSSSTTAQASSSRRTNDKEERPNKRPRTVNAVEELEGSSIEFSEGDIIVAAVRDAGDTTDEGDSESSFTIARPPLKRTYSRKGKQPVTIAAASTHDDTEDEGDHRATENATEQGKDVQSSSPVSKKPPKVLTWECKVTDAITSEFPVTVHALIDSGAALVLISEKVVSRLGLQRHPLPRPMSITTATRAHTSYPLPIHAIIAPSLSYDIILAISTRITGAEEELRHQEERERVLRDFEPVFADVPHADKLPTDVLAEIKLKDANFTMATRTYSCPRKFREAWKTLIQQHLDAGRIQESSAPMASPAFIIPKADPTALPRWTEVHFLGHIINRDGIYPDNKKIERISNWPKPTSAKEVRGFLGLVRFLASFLPQLARYTQVLNRLTEKECDYDFPEWTEAHQAELEIPVCAVLEAQMISPWETVKSLRDGLSRAKTHQPVTAVMKISPEDELRKAIIQGYKEDAWCKKALETKMDYLTTEGNLLFYKGRLIIPRVGQIRETILSVAHKALGHFGFDKTYETIRESFYWPGMRTYLESAYIPSCLECQKNKSPTTKPVGPLHPLPVPDGRFSSIAMDFVGPLPEEDGFNYLLTITDRLGADVRLIPCTTDISAPQLAELFFANWYCENGLPAEIISDRDKLFLSTFWQEFMSLLDVKVKMSTAFHPQTDGSSERTNKTVNQLLRNYVTDNQEGWVRALPRVRFAIMNTVNASTGYTGFQLRMAFSPRVLPVLSDTTLTEKEQPSAMIARLGKNVMAAQDNLLGTKINQAATANKHRRDEFPFKEGEQALLSTKNRMKEVQNVSGNKIVSKLAPRYDGPYKTVAIDEPHSTVTLDVPGPDNKCKVFHTSVVRKFIVPAPEHQGLEAELTRQTSLSKAPPPIMTRTGPEYVI</sequence>
<dbReference type="InterPro" id="IPR021109">
    <property type="entry name" value="Peptidase_aspartic_dom_sf"/>
</dbReference>
<feature type="region of interest" description="Disordered" evidence="7">
    <location>
        <begin position="222"/>
        <end position="270"/>
    </location>
</feature>
<feature type="compositionally biased region" description="Basic and acidic residues" evidence="7">
    <location>
        <begin position="370"/>
        <end position="379"/>
    </location>
</feature>
<dbReference type="InterPro" id="IPR043502">
    <property type="entry name" value="DNA/RNA_pol_sf"/>
</dbReference>
<feature type="compositionally biased region" description="Low complexity" evidence="7">
    <location>
        <begin position="50"/>
        <end position="59"/>
    </location>
</feature>
<dbReference type="GO" id="GO:0005634">
    <property type="term" value="C:nucleus"/>
    <property type="evidence" value="ECO:0007669"/>
    <property type="project" value="UniProtKB-ARBA"/>
</dbReference>
<feature type="compositionally biased region" description="Low complexity" evidence="7">
    <location>
        <begin position="230"/>
        <end position="239"/>
    </location>
</feature>
<evidence type="ECO:0000256" key="7">
    <source>
        <dbReference type="SAM" id="MobiDB-lite"/>
    </source>
</evidence>
<evidence type="ECO:0000313" key="9">
    <source>
        <dbReference type="EMBL" id="KAJ3572578.1"/>
    </source>
</evidence>
<evidence type="ECO:0000256" key="1">
    <source>
        <dbReference type="ARBA" id="ARBA00022679"/>
    </source>
</evidence>